<gene>
    <name evidence="1" type="ORF">A3A05_02855</name>
</gene>
<dbReference type="Proteomes" id="UP000176187">
    <property type="component" value="Unassembled WGS sequence"/>
</dbReference>
<sequence length="131" mass="14346">MIYKLESTRRAVLSSALIPTISCLAGGGPVRAHPVVRQRISTAAESKAPLIQPGMRAARLAKSDPAAMSPAATYTPLDPVVKKAVANEAVIRMNPITRHAIFPFISAPRLSPWLWCRDVFDNEFLKTIAYY</sequence>
<dbReference type="STRING" id="1801774.A3A05_02855"/>
<proteinExistence type="predicted"/>
<comment type="caution">
    <text evidence="1">The sequence shown here is derived from an EMBL/GenBank/DDBJ whole genome shotgun (WGS) entry which is preliminary data.</text>
</comment>
<evidence type="ECO:0000313" key="1">
    <source>
        <dbReference type="EMBL" id="OGI86466.1"/>
    </source>
</evidence>
<accession>A0A1F6WX50</accession>
<protein>
    <submittedName>
        <fullName evidence="1">Uncharacterized protein</fullName>
    </submittedName>
</protein>
<organism evidence="1 2">
    <name type="scientific">Candidatus Nomurabacteria bacterium RIFCSPLOWO2_01_FULL_41_12</name>
    <dbReference type="NCBI Taxonomy" id="1801774"/>
    <lineage>
        <taxon>Bacteria</taxon>
        <taxon>Candidatus Nomuraibacteriota</taxon>
    </lineage>
</organism>
<dbReference type="EMBL" id="MFUY01000005">
    <property type="protein sequence ID" value="OGI86466.1"/>
    <property type="molecule type" value="Genomic_DNA"/>
</dbReference>
<reference evidence="1 2" key="1">
    <citation type="journal article" date="2016" name="Nat. Commun.">
        <title>Thousands of microbial genomes shed light on interconnected biogeochemical processes in an aquifer system.</title>
        <authorList>
            <person name="Anantharaman K."/>
            <person name="Brown C.T."/>
            <person name="Hug L.A."/>
            <person name="Sharon I."/>
            <person name="Castelle C.J."/>
            <person name="Probst A.J."/>
            <person name="Thomas B.C."/>
            <person name="Singh A."/>
            <person name="Wilkins M.J."/>
            <person name="Karaoz U."/>
            <person name="Brodie E.L."/>
            <person name="Williams K.H."/>
            <person name="Hubbard S.S."/>
            <person name="Banfield J.F."/>
        </authorList>
    </citation>
    <scope>NUCLEOTIDE SEQUENCE [LARGE SCALE GENOMIC DNA]</scope>
</reference>
<evidence type="ECO:0000313" key="2">
    <source>
        <dbReference type="Proteomes" id="UP000176187"/>
    </source>
</evidence>
<dbReference type="AlphaFoldDB" id="A0A1F6WX50"/>
<name>A0A1F6WX50_9BACT</name>